<keyword evidence="4 11" id="KW-0853">WD repeat</keyword>
<dbReference type="Gene3D" id="2.130.10.10">
    <property type="entry name" value="YVTN repeat-like/Quinoprotein amine dehydrogenase"/>
    <property type="match status" value="1"/>
</dbReference>
<proteinExistence type="inferred from homology"/>
<accession>A0A0H5RKY7</accession>
<evidence type="ECO:0000256" key="3">
    <source>
        <dbReference type="ARBA" id="ARBA00022448"/>
    </source>
</evidence>
<name>A0A0H5RKY7_9EUKA</name>
<dbReference type="InterPro" id="IPR036322">
    <property type="entry name" value="WD40_repeat_dom_sf"/>
</dbReference>
<dbReference type="GO" id="GO:0031080">
    <property type="term" value="C:nuclear pore outer ring"/>
    <property type="evidence" value="ECO:0007669"/>
    <property type="project" value="TreeGrafter"/>
</dbReference>
<dbReference type="InterPro" id="IPR037363">
    <property type="entry name" value="Sec13/Seh1_fam"/>
</dbReference>
<feature type="repeat" description="WD" evidence="11">
    <location>
        <begin position="53"/>
        <end position="87"/>
    </location>
</feature>
<evidence type="ECO:0000256" key="8">
    <source>
        <dbReference type="ARBA" id="ARBA00023010"/>
    </source>
</evidence>
<organism evidence="12">
    <name type="scientific">Spongospora subterranea</name>
    <dbReference type="NCBI Taxonomy" id="70186"/>
    <lineage>
        <taxon>Eukaryota</taxon>
        <taxon>Sar</taxon>
        <taxon>Rhizaria</taxon>
        <taxon>Endomyxa</taxon>
        <taxon>Phytomyxea</taxon>
        <taxon>Plasmodiophorida</taxon>
        <taxon>Plasmodiophoridae</taxon>
        <taxon>Spongospora</taxon>
    </lineage>
</organism>
<evidence type="ECO:0000313" key="12">
    <source>
        <dbReference type="EMBL" id="CRZ09384.1"/>
    </source>
</evidence>
<evidence type="ECO:0000256" key="1">
    <source>
        <dbReference type="ARBA" id="ARBA00004567"/>
    </source>
</evidence>
<sequence length="302" mass="34156">MATEELSFESGHDDLIHDTQLDYFGSRLATASADKSIRIFDISGDQHTLLADLKGHEGPVWSVAWSHPQYESLLASCSYDGRVIIWKQEGPSWNRIFSSDSAQTSVNCVVWSPPEQGLMLLACSSDNFVSVYTYSENQWKECRFSAHLGGVNAGSWAPASPQSVPRFVTAGNDNRLKMWRLSDDQWVEQKGVFDDDVLHHKDWVRDVAWAPSHGIPSHCIASCSEDKTCIIWTEESSGQWRKSKVLEFKQKVWRVSWSVMGNILAISQGDNKVSLWKESLDGDWEELTSIDDQRSNDPNRLQ</sequence>
<dbReference type="PANTHER" id="PTHR11024">
    <property type="entry name" value="NUCLEAR PORE COMPLEX PROTEIN SEC13 / SEH1 FAMILY MEMBER"/>
    <property type="match status" value="1"/>
</dbReference>
<dbReference type="GO" id="GO:0005198">
    <property type="term" value="F:structural molecule activity"/>
    <property type="evidence" value="ECO:0007669"/>
    <property type="project" value="InterPro"/>
</dbReference>
<keyword evidence="9" id="KW-0906">Nuclear pore complex</keyword>
<dbReference type="GO" id="GO:0030127">
    <property type="term" value="C:COPII vesicle coat"/>
    <property type="evidence" value="ECO:0007669"/>
    <property type="project" value="TreeGrafter"/>
</dbReference>
<keyword evidence="8" id="KW-0811">Translocation</keyword>
<evidence type="ECO:0000256" key="2">
    <source>
        <dbReference type="ARBA" id="ARBA00010102"/>
    </source>
</evidence>
<protein>
    <submittedName>
        <fullName evidence="12">Uncharacterized protein</fullName>
    </submittedName>
</protein>
<dbReference type="PANTHER" id="PTHR11024:SF2">
    <property type="entry name" value="PROTEIN SEC13 HOMOLOG"/>
    <property type="match status" value="1"/>
</dbReference>
<dbReference type="GO" id="GO:0090114">
    <property type="term" value="P:COPII-coated vesicle budding"/>
    <property type="evidence" value="ECO:0007669"/>
    <property type="project" value="TreeGrafter"/>
</dbReference>
<reference evidence="12" key="1">
    <citation type="submission" date="2015-04" db="EMBL/GenBank/DDBJ databases">
        <title>The genome sequence of the plant pathogenic Rhizarian Plasmodiophora brassicae reveals insights in its biotrophic life cycle and the origin of chitin synthesis.</title>
        <authorList>
            <person name="Schwelm A."/>
            <person name="Fogelqvist J."/>
            <person name="Knaust A."/>
            <person name="Julke S."/>
            <person name="Lilja T."/>
            <person name="Dhandapani V."/>
            <person name="Bonilla-Rosso G."/>
            <person name="Karlsson M."/>
            <person name="Shevchenko A."/>
            <person name="Choi S.R."/>
            <person name="Kim H.G."/>
            <person name="Park J.Y."/>
            <person name="Lim Y.P."/>
            <person name="Ludwig-Muller J."/>
            <person name="Dixelius C."/>
        </authorList>
    </citation>
    <scope>NUCLEOTIDE SEQUENCE</scope>
    <source>
        <tissue evidence="12">Potato root galls</tissue>
    </source>
</reference>
<dbReference type="EMBL" id="HACM01008942">
    <property type="protein sequence ID" value="CRZ09384.1"/>
    <property type="molecule type" value="Transcribed_RNA"/>
</dbReference>
<dbReference type="SMART" id="SM00320">
    <property type="entry name" value="WD40"/>
    <property type="match status" value="6"/>
</dbReference>
<feature type="repeat" description="WD" evidence="11">
    <location>
        <begin position="144"/>
        <end position="189"/>
    </location>
</feature>
<keyword evidence="6" id="KW-0509">mRNA transport</keyword>
<evidence type="ECO:0000256" key="11">
    <source>
        <dbReference type="PROSITE-ProRule" id="PRU00221"/>
    </source>
</evidence>
<dbReference type="InterPro" id="IPR001680">
    <property type="entry name" value="WD40_rpt"/>
</dbReference>
<evidence type="ECO:0000256" key="7">
    <source>
        <dbReference type="ARBA" id="ARBA00022927"/>
    </source>
</evidence>
<keyword evidence="3" id="KW-0813">Transport</keyword>
<dbReference type="SUPFAM" id="SSF50978">
    <property type="entry name" value="WD40 repeat-like"/>
    <property type="match status" value="1"/>
</dbReference>
<keyword evidence="10" id="KW-0539">Nucleus</keyword>
<evidence type="ECO:0000256" key="10">
    <source>
        <dbReference type="ARBA" id="ARBA00023242"/>
    </source>
</evidence>
<dbReference type="Pfam" id="PF00400">
    <property type="entry name" value="WD40"/>
    <property type="match status" value="6"/>
</dbReference>
<dbReference type="PROSITE" id="PS50082">
    <property type="entry name" value="WD_REPEATS_2"/>
    <property type="match status" value="3"/>
</dbReference>
<evidence type="ECO:0000256" key="5">
    <source>
        <dbReference type="ARBA" id="ARBA00022737"/>
    </source>
</evidence>
<dbReference type="PROSITE" id="PS50294">
    <property type="entry name" value="WD_REPEATS_REGION"/>
    <property type="match status" value="1"/>
</dbReference>
<evidence type="ECO:0000256" key="6">
    <source>
        <dbReference type="ARBA" id="ARBA00022816"/>
    </source>
</evidence>
<feature type="repeat" description="WD" evidence="11">
    <location>
        <begin position="9"/>
        <end position="50"/>
    </location>
</feature>
<dbReference type="AlphaFoldDB" id="A0A0H5RKY7"/>
<comment type="similarity">
    <text evidence="2">Belongs to the WD repeat SEC13 family.</text>
</comment>
<comment type="subcellular location">
    <subcellularLocation>
        <location evidence="1">Nucleus</location>
        <location evidence="1">Nuclear pore complex</location>
    </subcellularLocation>
</comment>
<dbReference type="InterPro" id="IPR015943">
    <property type="entry name" value="WD40/YVTN_repeat-like_dom_sf"/>
</dbReference>
<dbReference type="GO" id="GO:0051028">
    <property type="term" value="P:mRNA transport"/>
    <property type="evidence" value="ECO:0007669"/>
    <property type="project" value="UniProtKB-KW"/>
</dbReference>
<dbReference type="GO" id="GO:0006606">
    <property type="term" value="P:protein import into nucleus"/>
    <property type="evidence" value="ECO:0007669"/>
    <property type="project" value="TreeGrafter"/>
</dbReference>
<evidence type="ECO:0000256" key="4">
    <source>
        <dbReference type="ARBA" id="ARBA00022574"/>
    </source>
</evidence>
<keyword evidence="5" id="KW-0677">Repeat</keyword>
<evidence type="ECO:0000256" key="9">
    <source>
        <dbReference type="ARBA" id="ARBA00023132"/>
    </source>
</evidence>
<keyword evidence="7" id="KW-0653">Protein transport</keyword>